<protein>
    <submittedName>
        <fullName evidence="1">Uncharacterized protein</fullName>
    </submittedName>
</protein>
<dbReference type="EMBL" id="JACAPU010000013">
    <property type="protein sequence ID" value="NWB46848.1"/>
    <property type="molecule type" value="Genomic_DNA"/>
</dbReference>
<dbReference type="Proteomes" id="UP000582981">
    <property type="component" value="Unassembled WGS sequence"/>
</dbReference>
<evidence type="ECO:0000313" key="2">
    <source>
        <dbReference type="Proteomes" id="UP000582981"/>
    </source>
</evidence>
<organism evidence="1 2">
    <name type="scientific">Pseudomonas gingeri</name>
    <dbReference type="NCBI Taxonomy" id="117681"/>
    <lineage>
        <taxon>Bacteria</taxon>
        <taxon>Pseudomonadati</taxon>
        <taxon>Pseudomonadota</taxon>
        <taxon>Gammaproteobacteria</taxon>
        <taxon>Pseudomonadales</taxon>
        <taxon>Pseudomonadaceae</taxon>
        <taxon>Pseudomonas</taxon>
    </lineage>
</organism>
<dbReference type="AlphaFoldDB" id="A0A7Y7WCH0"/>
<accession>A0A7Y7WCH0</accession>
<proteinExistence type="predicted"/>
<evidence type="ECO:0000313" key="1">
    <source>
        <dbReference type="EMBL" id="NWB46848.1"/>
    </source>
</evidence>
<comment type="caution">
    <text evidence="1">The sequence shown here is derived from an EMBL/GenBank/DDBJ whole genome shotgun (WGS) entry which is preliminary data.</text>
</comment>
<dbReference type="RefSeq" id="WP_177143998.1">
    <property type="nucleotide sequence ID" value="NZ_JACAPU010000013.1"/>
</dbReference>
<sequence length="290" mass="31632">MTLAVGSAQQRQWDDDNDALAKLCRDLPPLRVRAKAVHTRALTLTALLKGSGAVELAQLVLDVTELDKIVSRCQTNLQDAETKLRHLRTVPIRQIEPVTRIALLALQPAIAACLADGLTVTACDTRATTADATYLAARTLRATYPNLGLTVPVINDARGPTHKLSGPELVKLNTKLQGREVTAWVLGRLPATRGHRTGEQMLVPQTLTYFPYQPSAEVFHDWIWESKAGHGQTAMSMNETLSKIATGGLLLGTPFVTTASGTKWRVTHPNVVLDIILDATKTVLITYYKT</sequence>
<name>A0A7Y7WCH0_9PSED</name>
<gene>
    <name evidence="1" type="ORF">HX829_10100</name>
</gene>
<reference evidence="1 2" key="1">
    <citation type="submission" date="2020-04" db="EMBL/GenBank/DDBJ databases">
        <title>Molecular characterization of pseudomonads from Agaricus bisporus reveal novel blotch 2 pathogens in Western Europe.</title>
        <authorList>
            <person name="Taparia T."/>
            <person name="Krijger M."/>
            <person name="Haynes E."/>
            <person name="Elpinstone J.G."/>
            <person name="Noble R."/>
            <person name="Van Der Wolf J."/>
        </authorList>
    </citation>
    <scope>NUCLEOTIDE SEQUENCE [LARGE SCALE GENOMIC DNA]</scope>
    <source>
        <strain evidence="1 2">F1001</strain>
    </source>
</reference>